<dbReference type="Proteomes" id="UP000654720">
    <property type="component" value="Chromosome"/>
</dbReference>
<dbReference type="Gene3D" id="1.10.10.10">
    <property type="entry name" value="Winged helix-like DNA-binding domain superfamily/Winged helix DNA-binding domain"/>
    <property type="match status" value="1"/>
</dbReference>
<dbReference type="Proteomes" id="UP000283589">
    <property type="component" value="Unassembled WGS sequence"/>
</dbReference>
<dbReference type="InterPro" id="IPR039425">
    <property type="entry name" value="RNA_pol_sigma-70-like"/>
</dbReference>
<dbReference type="OrthoDB" id="9782991at2"/>
<dbReference type="AlphaFoldDB" id="A0A413IS31"/>
<dbReference type="Pfam" id="PF08281">
    <property type="entry name" value="Sigma70_r4_2"/>
    <property type="match status" value="1"/>
</dbReference>
<evidence type="ECO:0000313" key="10">
    <source>
        <dbReference type="Proteomes" id="UP000283589"/>
    </source>
</evidence>
<evidence type="ECO:0000256" key="3">
    <source>
        <dbReference type="ARBA" id="ARBA00023082"/>
    </source>
</evidence>
<name>A0A413IS31_9BACT</name>
<dbReference type="GO" id="GO:0003677">
    <property type="term" value="F:DNA binding"/>
    <property type="evidence" value="ECO:0007669"/>
    <property type="project" value="InterPro"/>
</dbReference>
<feature type="domain" description="RNA polymerase sigma-70 region 2" evidence="5">
    <location>
        <begin position="25"/>
        <end position="89"/>
    </location>
</feature>
<keyword evidence="4" id="KW-0804">Transcription</keyword>
<dbReference type="GeneID" id="93096611"/>
<dbReference type="NCBIfam" id="TIGR02985">
    <property type="entry name" value="Sig70_bacteroi1"/>
    <property type="match status" value="1"/>
</dbReference>
<protein>
    <submittedName>
        <fullName evidence="9">RNA polymerase sigma-70 factor</fullName>
    </submittedName>
</protein>
<evidence type="ECO:0000313" key="12">
    <source>
        <dbReference type="Proteomes" id="UP000654720"/>
    </source>
</evidence>
<dbReference type="PANTHER" id="PTHR43133">
    <property type="entry name" value="RNA POLYMERASE ECF-TYPE SIGMA FACTO"/>
    <property type="match status" value="1"/>
</dbReference>
<evidence type="ECO:0000256" key="4">
    <source>
        <dbReference type="ARBA" id="ARBA00023163"/>
    </source>
</evidence>
<dbReference type="InterPro" id="IPR013249">
    <property type="entry name" value="RNA_pol_sigma70_r4_t2"/>
</dbReference>
<feature type="domain" description="RNA polymerase sigma factor 70 region 4 type 2" evidence="6">
    <location>
        <begin position="125"/>
        <end position="168"/>
    </location>
</feature>
<dbReference type="SUPFAM" id="SSF88659">
    <property type="entry name" value="Sigma3 and sigma4 domains of RNA polymerase sigma factors"/>
    <property type="match status" value="1"/>
</dbReference>
<dbReference type="RefSeq" id="WP_051465768.1">
    <property type="nucleotide sequence ID" value="NZ_CAJKXH010000009.1"/>
</dbReference>
<evidence type="ECO:0000256" key="2">
    <source>
        <dbReference type="ARBA" id="ARBA00023015"/>
    </source>
</evidence>
<gene>
    <name evidence="8" type="ORF">DWW18_03700</name>
    <name evidence="9" type="ORF">DXA50_02950</name>
    <name evidence="7" type="ORF">I6J59_02765</name>
</gene>
<evidence type="ECO:0000259" key="5">
    <source>
        <dbReference type="Pfam" id="PF04542"/>
    </source>
</evidence>
<sequence>MVTIKDTTLIKSFNEGDPMAFKVIFDRYYKILCSYTYHFIRTPYAVDDIVQDIFVALWNRREKFDCIEKISSFLFVSTRNACFNHAKHEQMKAAKLKEFVAQTDEAVYDDYIIMAEFDQKLNHWLESLPTECRKIIDMSVSGMKNDEIAKALNISINTVKNQKVKGFKILKELYKDEYLTILFYIFISLGAK</sequence>
<reference evidence="10 11" key="1">
    <citation type="submission" date="2018-08" db="EMBL/GenBank/DDBJ databases">
        <title>A genome reference for cultivated species of the human gut microbiota.</title>
        <authorList>
            <person name="Zou Y."/>
            <person name="Xue W."/>
            <person name="Luo G."/>
        </authorList>
    </citation>
    <scope>NUCLEOTIDE SEQUENCE [LARGE SCALE GENOMIC DNA]</scope>
    <source>
        <strain evidence="8 10">AF14-49</strain>
        <strain evidence="9 11">OF02-7</strain>
    </source>
</reference>
<dbReference type="InterPro" id="IPR013325">
    <property type="entry name" value="RNA_pol_sigma_r2"/>
</dbReference>
<dbReference type="GO" id="GO:0016987">
    <property type="term" value="F:sigma factor activity"/>
    <property type="evidence" value="ECO:0007669"/>
    <property type="project" value="UniProtKB-KW"/>
</dbReference>
<evidence type="ECO:0000313" key="9">
    <source>
        <dbReference type="EMBL" id="RGY20373.1"/>
    </source>
</evidence>
<reference evidence="7 12" key="2">
    <citation type="submission" date="2021-02" db="EMBL/GenBank/DDBJ databases">
        <title>FDA dAtabase for Regulatory Grade micrObial Sequences (FDA-ARGOS): Supporting development and validation of Infectious Disease Dx tests.</title>
        <authorList>
            <person name="Carlson P."/>
            <person name="Fischbach M."/>
            <person name="Hastie J."/>
            <person name="Bilen M."/>
            <person name="Cheng A."/>
            <person name="Tallon L."/>
            <person name="Sadzewicz L."/>
            <person name="Zhao X."/>
            <person name="Boylan J."/>
            <person name="Ott S."/>
            <person name="Bowen H."/>
            <person name="Vavikolanu K."/>
            <person name="Mehta A."/>
            <person name="Aluvathingal J."/>
            <person name="Nadendla S."/>
            <person name="Yan Y."/>
            <person name="Sichtig H."/>
        </authorList>
    </citation>
    <scope>NUCLEOTIDE SEQUENCE [LARGE SCALE GENOMIC DNA]</scope>
    <source>
        <strain evidence="7 12">FDAARGOS_1229</strain>
    </source>
</reference>
<comment type="similarity">
    <text evidence="1">Belongs to the sigma-70 factor family. ECF subfamily.</text>
</comment>
<evidence type="ECO:0000259" key="6">
    <source>
        <dbReference type="Pfam" id="PF08281"/>
    </source>
</evidence>
<dbReference type="Proteomes" id="UP000286063">
    <property type="component" value="Unassembled WGS sequence"/>
</dbReference>
<dbReference type="InterPro" id="IPR036388">
    <property type="entry name" value="WH-like_DNA-bd_sf"/>
</dbReference>
<evidence type="ECO:0000313" key="7">
    <source>
        <dbReference type="EMBL" id="QRO50574.1"/>
    </source>
</evidence>
<evidence type="ECO:0000313" key="8">
    <source>
        <dbReference type="EMBL" id="RGV35897.1"/>
    </source>
</evidence>
<dbReference type="Pfam" id="PF04542">
    <property type="entry name" value="Sigma70_r2"/>
    <property type="match status" value="1"/>
</dbReference>
<dbReference type="EMBL" id="CP069450">
    <property type="protein sequence ID" value="QRO50574.1"/>
    <property type="molecule type" value="Genomic_DNA"/>
</dbReference>
<dbReference type="InterPro" id="IPR007627">
    <property type="entry name" value="RNA_pol_sigma70_r2"/>
</dbReference>
<evidence type="ECO:0000256" key="1">
    <source>
        <dbReference type="ARBA" id="ARBA00010641"/>
    </source>
</evidence>
<dbReference type="Gene3D" id="1.10.1740.10">
    <property type="match status" value="1"/>
</dbReference>
<dbReference type="InterPro" id="IPR014284">
    <property type="entry name" value="RNA_pol_sigma-70_dom"/>
</dbReference>
<dbReference type="NCBIfam" id="TIGR02937">
    <property type="entry name" value="sigma70-ECF"/>
    <property type="match status" value="1"/>
</dbReference>
<dbReference type="GO" id="GO:0006352">
    <property type="term" value="P:DNA-templated transcription initiation"/>
    <property type="evidence" value="ECO:0007669"/>
    <property type="project" value="InterPro"/>
</dbReference>
<proteinExistence type="inferred from homology"/>
<dbReference type="PANTHER" id="PTHR43133:SF46">
    <property type="entry name" value="RNA POLYMERASE SIGMA-70 FACTOR ECF SUBFAMILY"/>
    <property type="match status" value="1"/>
</dbReference>
<dbReference type="EMBL" id="QRZA01000003">
    <property type="protein sequence ID" value="RGV35897.1"/>
    <property type="molecule type" value="Genomic_DNA"/>
</dbReference>
<keyword evidence="3" id="KW-0731">Sigma factor</keyword>
<dbReference type="STRING" id="1121130.GCA_000519105_01971"/>
<dbReference type="InterPro" id="IPR014327">
    <property type="entry name" value="RNA_pol_sigma70_bacteroid"/>
</dbReference>
<keyword evidence="2" id="KW-0805">Transcription regulation</keyword>
<dbReference type="EMBL" id="QSCR01000003">
    <property type="protein sequence ID" value="RGY20373.1"/>
    <property type="molecule type" value="Genomic_DNA"/>
</dbReference>
<evidence type="ECO:0000313" key="11">
    <source>
        <dbReference type="Proteomes" id="UP000286063"/>
    </source>
</evidence>
<dbReference type="InterPro" id="IPR013324">
    <property type="entry name" value="RNA_pol_sigma_r3/r4-like"/>
</dbReference>
<dbReference type="SUPFAM" id="SSF88946">
    <property type="entry name" value="Sigma2 domain of RNA polymerase sigma factors"/>
    <property type="match status" value="1"/>
</dbReference>
<keyword evidence="12" id="KW-1185">Reference proteome</keyword>
<organism evidence="9 11">
    <name type="scientific">Butyricimonas virosa</name>
    <dbReference type="NCBI Taxonomy" id="544645"/>
    <lineage>
        <taxon>Bacteria</taxon>
        <taxon>Pseudomonadati</taxon>
        <taxon>Bacteroidota</taxon>
        <taxon>Bacteroidia</taxon>
        <taxon>Bacteroidales</taxon>
        <taxon>Odoribacteraceae</taxon>
        <taxon>Butyricimonas</taxon>
    </lineage>
</organism>
<accession>A0A413IS31</accession>